<dbReference type="EMBL" id="AP026803">
    <property type="protein sequence ID" value="BDR61015.1"/>
    <property type="molecule type" value="Genomic_DNA"/>
</dbReference>
<evidence type="ECO:0000313" key="4">
    <source>
        <dbReference type="EMBL" id="BDR61015.1"/>
    </source>
</evidence>
<comment type="similarity">
    <text evidence="1">Belongs to the UPF0177 family.</text>
</comment>
<feature type="transmembrane region" description="Helical" evidence="2">
    <location>
        <begin position="123"/>
        <end position="147"/>
    </location>
</feature>
<dbReference type="InterPro" id="IPR003675">
    <property type="entry name" value="Rce1/LyrA-like_dom"/>
</dbReference>
<evidence type="ECO:0000256" key="2">
    <source>
        <dbReference type="SAM" id="Phobius"/>
    </source>
</evidence>
<dbReference type="PANTHER" id="PTHR36435:SF1">
    <property type="entry name" value="CAAX AMINO TERMINAL PROTEASE FAMILY PROTEIN"/>
    <property type="match status" value="1"/>
</dbReference>
<dbReference type="Pfam" id="PF02517">
    <property type="entry name" value="Rce1-like"/>
    <property type="match status" value="1"/>
</dbReference>
<dbReference type="GO" id="GO:0008233">
    <property type="term" value="F:peptidase activity"/>
    <property type="evidence" value="ECO:0007669"/>
    <property type="project" value="UniProtKB-KW"/>
</dbReference>
<dbReference type="InterPro" id="IPR052710">
    <property type="entry name" value="CAAX_protease"/>
</dbReference>
<proteinExistence type="inferred from homology"/>
<dbReference type="RefSeq" id="WP_317637251.1">
    <property type="nucleotide sequence ID" value="NZ_AP026803.1"/>
</dbReference>
<accession>A0ABM8BI92</accession>
<reference evidence="4 5" key="1">
    <citation type="journal article" date="2023" name="Microbiol. Spectr.">
        <title>Symbiosis of Carpenter Bees with Uncharacterized Lactic Acid Bacteria Showing NAD Auxotrophy.</title>
        <authorList>
            <person name="Kawasaki S."/>
            <person name="Ozawa K."/>
            <person name="Mori T."/>
            <person name="Yamamoto A."/>
            <person name="Ito M."/>
            <person name="Ohkuma M."/>
            <person name="Sakamoto M."/>
            <person name="Matsutani M."/>
        </authorList>
    </citation>
    <scope>NUCLEOTIDE SEQUENCE [LARGE SCALE GENOMIC DNA]</scope>
    <source>
        <strain evidence="4 5">Kim32-2</strain>
    </source>
</reference>
<evidence type="ECO:0000259" key="3">
    <source>
        <dbReference type="Pfam" id="PF02517"/>
    </source>
</evidence>
<feature type="transmembrane region" description="Helical" evidence="2">
    <location>
        <begin position="79"/>
        <end position="103"/>
    </location>
</feature>
<sequence length="220" mass="25092">MNTPASREGNLIRYAIYLIGYIMVAGVVKLVTNNSPIHIWDLILFVTISLMVLLFFIYRFNREQRYFDRSFTGSWLSEFGLIVGLTVVVTVLRISVSWLQSYGKLKLYGFQLDYLHHEASGTYWFLLLAVGIVVPVLQEFLATGFLFNYAFRRNTVMTAALGTLASGLVFSLLNWQNSLPLLVVNLIFGAIFAWSYLYTQTLWMPVYLAIVNGLILVIMT</sequence>
<feature type="transmembrane region" description="Helical" evidence="2">
    <location>
        <begin position="202"/>
        <end position="219"/>
    </location>
</feature>
<evidence type="ECO:0000256" key="1">
    <source>
        <dbReference type="ARBA" id="ARBA00009067"/>
    </source>
</evidence>
<dbReference type="GO" id="GO:0006508">
    <property type="term" value="P:proteolysis"/>
    <property type="evidence" value="ECO:0007669"/>
    <property type="project" value="UniProtKB-KW"/>
</dbReference>
<keyword evidence="2" id="KW-1133">Transmembrane helix</keyword>
<keyword evidence="2" id="KW-0812">Transmembrane</keyword>
<keyword evidence="5" id="KW-1185">Reference proteome</keyword>
<feature type="transmembrane region" description="Helical" evidence="2">
    <location>
        <begin position="37"/>
        <end position="58"/>
    </location>
</feature>
<keyword evidence="4" id="KW-0645">Protease</keyword>
<dbReference type="PANTHER" id="PTHR36435">
    <property type="entry name" value="SLR1288 PROTEIN"/>
    <property type="match status" value="1"/>
</dbReference>
<feature type="transmembrane region" description="Helical" evidence="2">
    <location>
        <begin position="154"/>
        <end position="173"/>
    </location>
</feature>
<organism evidence="4 5">
    <name type="scientific">Lactobacillus xylocopicola</name>
    <dbReference type="NCBI Taxonomy" id="2976676"/>
    <lineage>
        <taxon>Bacteria</taxon>
        <taxon>Bacillati</taxon>
        <taxon>Bacillota</taxon>
        <taxon>Bacilli</taxon>
        <taxon>Lactobacillales</taxon>
        <taxon>Lactobacillaceae</taxon>
        <taxon>Lactobacillus</taxon>
    </lineage>
</organism>
<feature type="domain" description="CAAX prenyl protease 2/Lysostaphin resistance protein A-like" evidence="3">
    <location>
        <begin position="122"/>
        <end position="209"/>
    </location>
</feature>
<gene>
    <name evidence="4" type="ORF">KIM322_12760</name>
</gene>
<keyword evidence="2" id="KW-0472">Membrane</keyword>
<protein>
    <submittedName>
        <fullName evidence="4">CAAX protease family protein</fullName>
    </submittedName>
</protein>
<keyword evidence="4" id="KW-0378">Hydrolase</keyword>
<feature type="transmembrane region" description="Helical" evidence="2">
    <location>
        <begin position="12"/>
        <end position="31"/>
    </location>
</feature>
<evidence type="ECO:0000313" key="5">
    <source>
        <dbReference type="Proteomes" id="UP001321741"/>
    </source>
</evidence>
<dbReference type="Proteomes" id="UP001321741">
    <property type="component" value="Chromosome"/>
</dbReference>
<name>A0ABM8BI92_9LACO</name>